<dbReference type="SUPFAM" id="SSF49899">
    <property type="entry name" value="Concanavalin A-like lectins/glucanases"/>
    <property type="match status" value="1"/>
</dbReference>
<protein>
    <recommendedName>
        <fullName evidence="7">Beta-xylosidase C-terminal Concanavalin A-like domain-containing protein</fullName>
    </recommendedName>
</protein>
<dbReference type="Gene3D" id="2.60.120.200">
    <property type="match status" value="1"/>
</dbReference>
<dbReference type="Pfam" id="PF04616">
    <property type="entry name" value="Glyco_hydro_43"/>
    <property type="match status" value="1"/>
</dbReference>
<dbReference type="OrthoDB" id="9801455at2"/>
<dbReference type="PANTHER" id="PTHR42812:SF12">
    <property type="entry name" value="BETA-XYLOSIDASE-RELATED"/>
    <property type="match status" value="1"/>
</dbReference>
<comment type="caution">
    <text evidence="8">The sequence shown here is derived from an EMBL/GenBank/DDBJ whole genome shotgun (WGS) entry which is preliminary data.</text>
</comment>
<feature type="active site" description="Proton donor" evidence="4">
    <location>
        <position position="185"/>
    </location>
</feature>
<proteinExistence type="inferred from homology"/>
<name>A0A242A8X0_9ENTE</name>
<evidence type="ECO:0000256" key="1">
    <source>
        <dbReference type="ARBA" id="ARBA00009865"/>
    </source>
</evidence>
<dbReference type="EMBL" id="NGKU01000001">
    <property type="protein sequence ID" value="OTN77474.1"/>
    <property type="molecule type" value="Genomic_DNA"/>
</dbReference>
<dbReference type="PANTHER" id="PTHR42812">
    <property type="entry name" value="BETA-XYLOSIDASE"/>
    <property type="match status" value="1"/>
</dbReference>
<dbReference type="STRING" id="1834191.A5886_002574"/>
<dbReference type="InterPro" id="IPR013320">
    <property type="entry name" value="ConA-like_dom_sf"/>
</dbReference>
<keyword evidence="2 6" id="KW-0378">Hydrolase</keyword>
<evidence type="ECO:0000256" key="3">
    <source>
        <dbReference type="ARBA" id="ARBA00023295"/>
    </source>
</evidence>
<dbReference type="GO" id="GO:0004553">
    <property type="term" value="F:hydrolase activity, hydrolyzing O-glycosyl compounds"/>
    <property type="evidence" value="ECO:0007669"/>
    <property type="project" value="InterPro"/>
</dbReference>
<dbReference type="RefSeq" id="WP_086275496.1">
    <property type="nucleotide sequence ID" value="NZ_NGKU01000001.1"/>
</dbReference>
<dbReference type="InterPro" id="IPR041542">
    <property type="entry name" value="GH43_C2"/>
</dbReference>
<comment type="similarity">
    <text evidence="1 6">Belongs to the glycosyl hydrolase 43 family.</text>
</comment>
<accession>A0A242A8X0</accession>
<dbReference type="AlphaFoldDB" id="A0A242A8X0"/>
<sequence>MITNPILTGFHPDPSICRAGEDYYIATSTFEWFPGVRIFHSKDLKNWRLISTPVNRVSQLNMLGNPDSGGVWAPNLSYSDGRFWLIYSDVKTQSNSWKDVNNYLITCETIDGEWSEPIYMNSSGFDPSLFHDEDGKKYFLNMVWDYRPANHSFYGISLQEFDWQTKKLVGQSKVIFKGTERKLTEAPVMYKVNGYYYLLTAEGGTKFEHASTIARSTHIDGPYEVHPQNPLISSWNQPEIQLQKAGHGSFVQTQTNEWYFVHLTGRALKYPQTPLLENRGYCPLGRETAIQSVYWEKDWPYITGGNFPKDEVPQPQITEHPWEIETGFDDFEDNSLAPVFQTLRIPFSEEIGSLTARPGYLRLYGRESFNSLFHQALVARRWADFCFEATTAVEFLPESFLQLAGLTNYYNTQNWSAIYITHDETKGRIITVLSSEKGQLKMKIEQEVAIPAEVQTVYFKTIVNYTTYQYAYSFDQKEWQVFDQLFDSLLLSDDYVAEHYGGFFTGAFVGMFTIDTTGNRLPADFDSFDYQKIEEEER</sequence>
<dbReference type="InterPro" id="IPR023296">
    <property type="entry name" value="Glyco_hydro_beta-prop_sf"/>
</dbReference>
<evidence type="ECO:0000259" key="7">
    <source>
        <dbReference type="Pfam" id="PF17851"/>
    </source>
</evidence>
<gene>
    <name evidence="8" type="ORF">A5886_002574</name>
</gene>
<keyword evidence="3 6" id="KW-0326">Glycosidase</keyword>
<feature type="domain" description="Beta-xylosidase C-terminal Concanavalin A-like" evidence="7">
    <location>
        <begin position="329"/>
        <end position="531"/>
    </location>
</feature>
<evidence type="ECO:0000256" key="2">
    <source>
        <dbReference type="ARBA" id="ARBA00022801"/>
    </source>
</evidence>
<dbReference type="Gene3D" id="2.115.10.20">
    <property type="entry name" value="Glycosyl hydrolase domain, family 43"/>
    <property type="match status" value="1"/>
</dbReference>
<evidence type="ECO:0000256" key="5">
    <source>
        <dbReference type="PIRSR" id="PIRSR606710-2"/>
    </source>
</evidence>
<evidence type="ECO:0000256" key="4">
    <source>
        <dbReference type="PIRSR" id="PIRSR606710-1"/>
    </source>
</evidence>
<evidence type="ECO:0000313" key="8">
    <source>
        <dbReference type="EMBL" id="OTN77474.1"/>
    </source>
</evidence>
<keyword evidence="9" id="KW-1185">Reference proteome</keyword>
<evidence type="ECO:0000256" key="6">
    <source>
        <dbReference type="RuleBase" id="RU361187"/>
    </source>
</evidence>
<reference evidence="8 9" key="1">
    <citation type="submission" date="2017-05" db="EMBL/GenBank/DDBJ databases">
        <title>The Genome Sequence of Enterococcus sp. 8G7_MSG3316.</title>
        <authorList>
            <consortium name="The Broad Institute Genomics Platform"/>
            <consortium name="The Broad Institute Genomic Center for Infectious Diseases"/>
            <person name="Earl A."/>
            <person name="Manson A."/>
            <person name="Schwartman J."/>
            <person name="Gilmore M."/>
            <person name="Abouelleil A."/>
            <person name="Cao P."/>
            <person name="Chapman S."/>
            <person name="Cusick C."/>
            <person name="Shea T."/>
            <person name="Young S."/>
            <person name="Neafsey D."/>
            <person name="Nusbaum C."/>
            <person name="Birren B."/>
        </authorList>
    </citation>
    <scope>NUCLEOTIDE SEQUENCE [LARGE SCALE GENOMIC DNA]</scope>
    <source>
        <strain evidence="8 9">8G7_MSG3316</strain>
    </source>
</reference>
<dbReference type="GO" id="GO:0005975">
    <property type="term" value="P:carbohydrate metabolic process"/>
    <property type="evidence" value="ECO:0007669"/>
    <property type="project" value="InterPro"/>
</dbReference>
<dbReference type="Proteomes" id="UP000195043">
    <property type="component" value="Unassembled WGS sequence"/>
</dbReference>
<feature type="active site" description="Proton acceptor" evidence="4">
    <location>
        <position position="13"/>
    </location>
</feature>
<feature type="site" description="Important for catalytic activity, responsible for pKa modulation of the active site Glu and correct orientation of both the proton donor and substrate" evidence="5">
    <location>
        <position position="126"/>
    </location>
</feature>
<dbReference type="SUPFAM" id="SSF75005">
    <property type="entry name" value="Arabinanase/levansucrase/invertase"/>
    <property type="match status" value="1"/>
</dbReference>
<dbReference type="InterPro" id="IPR051795">
    <property type="entry name" value="Glycosyl_Hydrlase_43"/>
</dbReference>
<dbReference type="Pfam" id="PF17851">
    <property type="entry name" value="GH43_C2"/>
    <property type="match status" value="1"/>
</dbReference>
<dbReference type="InterPro" id="IPR006710">
    <property type="entry name" value="Glyco_hydro_43"/>
</dbReference>
<evidence type="ECO:0000313" key="9">
    <source>
        <dbReference type="Proteomes" id="UP000195043"/>
    </source>
</evidence>
<organism evidence="8 9">
    <name type="scientific">Candidatus Enterococcus testudinis</name>
    <dbReference type="NCBI Taxonomy" id="1834191"/>
    <lineage>
        <taxon>Bacteria</taxon>
        <taxon>Bacillati</taxon>
        <taxon>Bacillota</taxon>
        <taxon>Bacilli</taxon>
        <taxon>Lactobacillales</taxon>
        <taxon>Enterococcaceae</taxon>
        <taxon>Enterococcus</taxon>
    </lineage>
</organism>
<dbReference type="CDD" id="cd09000">
    <property type="entry name" value="GH43_SXA-like"/>
    <property type="match status" value="1"/>
</dbReference>